<dbReference type="InterPro" id="IPR037219">
    <property type="entry name" value="Peptidase_M41-like"/>
</dbReference>
<keyword evidence="9" id="KW-0812">Transmembrane</keyword>
<dbReference type="Gene3D" id="3.30.720.210">
    <property type="match status" value="1"/>
</dbReference>
<dbReference type="PANTHER" id="PTHR43655">
    <property type="entry name" value="ATP-DEPENDENT PROTEASE"/>
    <property type="match status" value="1"/>
</dbReference>
<comment type="similarity">
    <text evidence="10">Belongs to the AAA ATPase family.</text>
</comment>
<dbReference type="EMBL" id="WTPX01000008">
    <property type="protein sequence ID" value="NNJ24434.1"/>
    <property type="molecule type" value="Genomic_DNA"/>
</dbReference>
<organism evidence="13 14">
    <name type="scientific">Alienimonas chondri</name>
    <dbReference type="NCBI Taxonomy" id="2681879"/>
    <lineage>
        <taxon>Bacteria</taxon>
        <taxon>Pseudomonadati</taxon>
        <taxon>Planctomycetota</taxon>
        <taxon>Planctomycetia</taxon>
        <taxon>Planctomycetales</taxon>
        <taxon>Planctomycetaceae</taxon>
        <taxon>Alienimonas</taxon>
    </lineage>
</organism>
<accession>A0ABX1V8H6</accession>
<dbReference type="InterPro" id="IPR005936">
    <property type="entry name" value="FtsH"/>
</dbReference>
<dbReference type="InterPro" id="IPR027417">
    <property type="entry name" value="P-loop_NTPase"/>
</dbReference>
<evidence type="ECO:0000256" key="6">
    <source>
        <dbReference type="ARBA" id="ARBA00022833"/>
    </source>
</evidence>
<keyword evidence="9" id="KW-1003">Cell membrane</keyword>
<dbReference type="Proteomes" id="UP000609651">
    <property type="component" value="Unassembled WGS sequence"/>
</dbReference>
<evidence type="ECO:0000256" key="10">
    <source>
        <dbReference type="RuleBase" id="RU003651"/>
    </source>
</evidence>
<dbReference type="InterPro" id="IPR003593">
    <property type="entry name" value="AAA+_ATPase"/>
</dbReference>
<evidence type="ECO:0000256" key="2">
    <source>
        <dbReference type="ARBA" id="ARBA00022670"/>
    </source>
</evidence>
<feature type="binding site" evidence="9">
    <location>
        <position position="542"/>
    </location>
    <ligand>
        <name>Zn(2+)</name>
        <dbReference type="ChEBI" id="CHEBI:29105"/>
        <note>catalytic</note>
    </ligand>
</feature>
<comment type="similarity">
    <text evidence="1 9">In the C-terminal section; belongs to the peptidase M41 family.</text>
</comment>
<keyword evidence="14" id="KW-1185">Reference proteome</keyword>
<evidence type="ECO:0000313" key="13">
    <source>
        <dbReference type="EMBL" id="NNJ24434.1"/>
    </source>
</evidence>
<dbReference type="InterPro" id="IPR003960">
    <property type="entry name" value="ATPase_AAA_CS"/>
</dbReference>
<evidence type="ECO:0000256" key="3">
    <source>
        <dbReference type="ARBA" id="ARBA00022723"/>
    </source>
</evidence>
<keyword evidence="9" id="KW-0472">Membrane</keyword>
<keyword evidence="5 9" id="KW-0378">Hydrolase</keyword>
<keyword evidence="4 9" id="KW-0547">Nucleotide-binding</keyword>
<dbReference type="Pfam" id="PF01434">
    <property type="entry name" value="Peptidase_M41"/>
    <property type="match status" value="1"/>
</dbReference>
<dbReference type="Gene3D" id="1.20.58.760">
    <property type="entry name" value="Peptidase M41"/>
    <property type="match status" value="1"/>
</dbReference>
<evidence type="ECO:0000256" key="1">
    <source>
        <dbReference type="ARBA" id="ARBA00010044"/>
    </source>
</evidence>
<feature type="domain" description="AAA+ ATPase" evidence="12">
    <location>
        <begin position="237"/>
        <end position="376"/>
    </location>
</feature>
<dbReference type="Gene3D" id="3.40.50.300">
    <property type="entry name" value="P-loop containing nucleotide triphosphate hydrolases"/>
    <property type="match status" value="1"/>
</dbReference>
<dbReference type="SMART" id="SM00382">
    <property type="entry name" value="AAA"/>
    <property type="match status" value="1"/>
</dbReference>
<dbReference type="SUPFAM" id="SSF52540">
    <property type="entry name" value="P-loop containing nucleoside triphosphate hydrolases"/>
    <property type="match status" value="1"/>
</dbReference>
<dbReference type="InterPro" id="IPR041569">
    <property type="entry name" value="AAA_lid_3"/>
</dbReference>
<dbReference type="Pfam" id="PF06480">
    <property type="entry name" value="FtsH_ext"/>
    <property type="match status" value="1"/>
</dbReference>
<dbReference type="RefSeq" id="WP_171183376.1">
    <property type="nucleotide sequence ID" value="NZ_WTPX01000008.1"/>
</dbReference>
<evidence type="ECO:0000256" key="5">
    <source>
        <dbReference type="ARBA" id="ARBA00022801"/>
    </source>
</evidence>
<evidence type="ECO:0000256" key="11">
    <source>
        <dbReference type="SAM" id="MobiDB-lite"/>
    </source>
</evidence>
<evidence type="ECO:0000256" key="7">
    <source>
        <dbReference type="ARBA" id="ARBA00022840"/>
    </source>
</evidence>
<comment type="caution">
    <text evidence="13">The sequence shown here is derived from an EMBL/GenBank/DDBJ whole genome shotgun (WGS) entry which is preliminary data.</text>
</comment>
<feature type="transmembrane region" description="Helical" evidence="9">
    <location>
        <begin position="43"/>
        <end position="61"/>
    </location>
</feature>
<keyword evidence="9" id="KW-1133">Transmembrane helix</keyword>
<keyword evidence="2 9" id="KW-0645">Protease</keyword>
<dbReference type="Pfam" id="PF00004">
    <property type="entry name" value="AAA"/>
    <property type="match status" value="1"/>
</dbReference>
<comment type="subunit">
    <text evidence="9">Homohexamer.</text>
</comment>
<dbReference type="PANTHER" id="PTHR43655:SF2">
    <property type="entry name" value="AFG3 LIKE MATRIX AAA PEPTIDASE SUBUNIT 2, ISOFORM A"/>
    <property type="match status" value="1"/>
</dbReference>
<feature type="region of interest" description="Disordered" evidence="11">
    <location>
        <begin position="640"/>
        <end position="715"/>
    </location>
</feature>
<feature type="binding site" evidence="9">
    <location>
        <position position="466"/>
    </location>
    <ligand>
        <name>Zn(2+)</name>
        <dbReference type="ChEBI" id="CHEBI:29105"/>
        <note>catalytic</note>
    </ligand>
</feature>
<dbReference type="InterPro" id="IPR000642">
    <property type="entry name" value="Peptidase_M41"/>
</dbReference>
<evidence type="ECO:0000256" key="4">
    <source>
        <dbReference type="ARBA" id="ARBA00022741"/>
    </source>
</evidence>
<dbReference type="CDD" id="cd19501">
    <property type="entry name" value="RecA-like_FtsH"/>
    <property type="match status" value="1"/>
</dbReference>
<dbReference type="Pfam" id="PF17862">
    <property type="entry name" value="AAA_lid_3"/>
    <property type="match status" value="1"/>
</dbReference>
<feature type="compositionally biased region" description="Polar residues" evidence="11">
    <location>
        <begin position="674"/>
        <end position="686"/>
    </location>
</feature>
<feature type="region of interest" description="Disordered" evidence="11">
    <location>
        <begin position="1"/>
        <end position="42"/>
    </location>
</feature>
<evidence type="ECO:0000256" key="8">
    <source>
        <dbReference type="ARBA" id="ARBA00023049"/>
    </source>
</evidence>
<dbReference type="InterPro" id="IPR050928">
    <property type="entry name" value="ATP-dep_Zn_Metalloprotease"/>
</dbReference>
<dbReference type="Gene3D" id="1.10.8.60">
    <property type="match status" value="1"/>
</dbReference>
<dbReference type="EC" id="3.4.24.-" evidence="9"/>
<dbReference type="InterPro" id="IPR003959">
    <property type="entry name" value="ATPase_AAA_core"/>
</dbReference>
<keyword evidence="6 9" id="KW-0862">Zinc</keyword>
<feature type="binding site" evidence="9">
    <location>
        <position position="470"/>
    </location>
    <ligand>
        <name>Zn(2+)</name>
        <dbReference type="ChEBI" id="CHEBI:29105"/>
        <note>catalytic</note>
    </ligand>
</feature>
<sequence length="715" mass="78285">MPDPNPKLPIPDSEESPRRSRKLKKAGGPRRRGDDGDGRPRSSAPLIFAVIGAVVLGLFLFERSRGTGKEVAYSRFLDEVRKGNVAEVTQEGELVSGKWERRPTPKDEFENTFTTVVPLSELQVGEPTATLKEFQVKRFDADPTAMDVGTQILLYLGFGAAALLVMVLILRRSADPMGGGGMIGSFIKSGAKKFRDDDEKRTTFDDVAGMEQAKNELMEVVEFLKAPEKFTRLGAEIPKGVLLMGSPGTGKTLLAKATAGEAKVPFYSINGSEFIQMFVGVGASRVRDLFKTARETSPCIIFVDEIDAVGRERGSGLGGGHDEREQTLNQILGEMDGFSPSEAVIVIAATNRPDVLDPALLRPGRFDRHIQVDKPNKAGRVGILKVHTKKVPLAAEVDLEDVAAGSIGFSGAELKNLVNEAALFATRAERNAVTMDDFEEARDRVLMGATREEVMSGHEKRMTAYHEAGHALIAWVLPTLDPVHKVTIIPRGRALGVTQLLPDEERHHFGERRMRDHLAMAMGGRAAEKLVFDEYSAGAEDDLNRSTSLARKMVAHWGMSEKVGPVAFRQGETHPFLGKEMQTGRHFSDETARLIDEEIRAVLLDASDRATGILEERREDLERISQLLLERESISREDMGDLLGEREVHPDDAAEAARIKAEDRRNGVEGRATETPNSDQPTMNDASNEESADDPGEDFAGESVLAGERSTTGQN</sequence>
<gene>
    <name evidence="13" type="primary">ftsH_3</name>
    <name evidence="9" type="synonym">ftsH</name>
    <name evidence="13" type="ORF">LzC2_04910</name>
</gene>
<feature type="binding site" evidence="9">
    <location>
        <begin position="245"/>
        <end position="252"/>
    </location>
    <ligand>
        <name>ATP</name>
        <dbReference type="ChEBI" id="CHEBI:30616"/>
    </ligand>
</feature>
<feature type="compositionally biased region" description="Basic residues" evidence="11">
    <location>
        <begin position="19"/>
        <end position="30"/>
    </location>
</feature>
<dbReference type="PROSITE" id="PS00674">
    <property type="entry name" value="AAA"/>
    <property type="match status" value="1"/>
</dbReference>
<proteinExistence type="inferred from homology"/>
<keyword evidence="7 9" id="KW-0067">ATP-binding</keyword>
<dbReference type="NCBIfam" id="TIGR01241">
    <property type="entry name" value="FtsH_fam"/>
    <property type="match status" value="1"/>
</dbReference>
<feature type="transmembrane region" description="Helical" evidence="9">
    <location>
        <begin position="152"/>
        <end position="170"/>
    </location>
</feature>
<dbReference type="InterPro" id="IPR011546">
    <property type="entry name" value="Pept_M41_FtsH_extracell"/>
</dbReference>
<keyword evidence="3 9" id="KW-0479">Metal-binding</keyword>
<comment type="function">
    <text evidence="9">Acts as a processive, ATP-dependent zinc metallopeptidase for both cytoplasmic and membrane proteins. Plays a role in the quality control of integral membrane proteins.</text>
</comment>
<dbReference type="SUPFAM" id="SSF140990">
    <property type="entry name" value="FtsH protease domain-like"/>
    <property type="match status" value="1"/>
</dbReference>
<feature type="compositionally biased region" description="Basic and acidic residues" evidence="11">
    <location>
        <begin position="640"/>
        <end position="672"/>
    </location>
</feature>
<comment type="similarity">
    <text evidence="9">In the central section; belongs to the AAA ATPase family.</text>
</comment>
<protein>
    <recommendedName>
        <fullName evidence="9">ATP-dependent zinc metalloprotease FtsH</fullName>
        <ecNumber evidence="9">3.4.24.-</ecNumber>
    </recommendedName>
</protein>
<keyword evidence="8 9" id="KW-0482">Metalloprotease</keyword>
<evidence type="ECO:0000313" key="14">
    <source>
        <dbReference type="Proteomes" id="UP000609651"/>
    </source>
</evidence>
<comment type="subcellular location">
    <subcellularLocation>
        <location evidence="9">Cell membrane</location>
        <topology evidence="9">Multi-pass membrane protein</topology>
        <orientation evidence="9">Cytoplasmic side</orientation>
    </subcellularLocation>
</comment>
<dbReference type="GO" id="GO:0008237">
    <property type="term" value="F:metallopeptidase activity"/>
    <property type="evidence" value="ECO:0007669"/>
    <property type="project" value="UniProtKB-KW"/>
</dbReference>
<evidence type="ECO:0000256" key="9">
    <source>
        <dbReference type="HAMAP-Rule" id="MF_01458"/>
    </source>
</evidence>
<comment type="cofactor">
    <cofactor evidence="9">
        <name>Zn(2+)</name>
        <dbReference type="ChEBI" id="CHEBI:29105"/>
    </cofactor>
    <text evidence="9">Binds 1 zinc ion per subunit.</text>
</comment>
<feature type="active site" evidence="9">
    <location>
        <position position="467"/>
    </location>
</feature>
<feature type="compositionally biased region" description="Basic and acidic residues" evidence="11">
    <location>
        <begin position="31"/>
        <end position="40"/>
    </location>
</feature>
<reference evidence="13 14" key="1">
    <citation type="journal article" date="2020" name="Syst. Appl. Microbiol.">
        <title>Alienimonas chondri sp. nov., a novel planctomycete isolated from the biofilm of the red alga Chondrus crispus.</title>
        <authorList>
            <person name="Vitorino I."/>
            <person name="Albuquerque L."/>
            <person name="Wiegand S."/>
            <person name="Kallscheuer N."/>
            <person name="da Costa M.S."/>
            <person name="Lobo-da-Cunha A."/>
            <person name="Jogler C."/>
            <person name="Lage O.M."/>
        </authorList>
    </citation>
    <scope>NUCLEOTIDE SEQUENCE [LARGE SCALE GENOMIC DNA]</scope>
    <source>
        <strain evidence="13 14">LzC2</strain>
    </source>
</reference>
<dbReference type="HAMAP" id="MF_01458">
    <property type="entry name" value="FtsH"/>
    <property type="match status" value="1"/>
</dbReference>
<name>A0ABX1V8H6_9PLAN</name>
<evidence type="ECO:0000259" key="12">
    <source>
        <dbReference type="SMART" id="SM00382"/>
    </source>
</evidence>
<feature type="compositionally biased region" description="Acidic residues" evidence="11">
    <location>
        <begin position="687"/>
        <end position="700"/>
    </location>
</feature>